<dbReference type="InterPro" id="IPR049730">
    <property type="entry name" value="SNF2/RAD54-like_C"/>
</dbReference>
<feature type="compositionally biased region" description="Basic residues" evidence="4">
    <location>
        <begin position="1129"/>
        <end position="1138"/>
    </location>
</feature>
<keyword evidence="7" id="KW-1185">Reference proteome</keyword>
<evidence type="ECO:0000256" key="3">
    <source>
        <dbReference type="ARBA" id="ARBA00022840"/>
    </source>
</evidence>
<dbReference type="Proteomes" id="UP001355207">
    <property type="component" value="Chromosome 7"/>
</dbReference>
<evidence type="ECO:0000256" key="2">
    <source>
        <dbReference type="ARBA" id="ARBA00022801"/>
    </source>
</evidence>
<evidence type="ECO:0000313" key="7">
    <source>
        <dbReference type="Proteomes" id="UP001355207"/>
    </source>
</evidence>
<dbReference type="PANTHER" id="PTHR45626">
    <property type="entry name" value="TRANSCRIPTION TERMINATION FACTOR 2-RELATED"/>
    <property type="match status" value="1"/>
</dbReference>
<dbReference type="InterPro" id="IPR027417">
    <property type="entry name" value="P-loop_NTPase"/>
</dbReference>
<feature type="domain" description="Helicase C-terminal" evidence="5">
    <location>
        <begin position="894"/>
        <end position="1041"/>
    </location>
</feature>
<dbReference type="InterPro" id="IPR001650">
    <property type="entry name" value="Helicase_C-like"/>
</dbReference>
<evidence type="ECO:0000259" key="5">
    <source>
        <dbReference type="PROSITE" id="PS51194"/>
    </source>
</evidence>
<gene>
    <name evidence="6" type="ORF">L201_005440</name>
</gene>
<dbReference type="RefSeq" id="XP_066077267.1">
    <property type="nucleotide sequence ID" value="XM_066221170.1"/>
</dbReference>
<feature type="region of interest" description="Disordered" evidence="4">
    <location>
        <begin position="814"/>
        <end position="846"/>
    </location>
</feature>
<dbReference type="SUPFAM" id="SSF52540">
    <property type="entry name" value="P-loop containing nucleoside triphosphate hydrolases"/>
    <property type="match status" value="2"/>
</dbReference>
<evidence type="ECO:0000313" key="6">
    <source>
        <dbReference type="EMBL" id="WWC90504.1"/>
    </source>
</evidence>
<dbReference type="CDD" id="cd18793">
    <property type="entry name" value="SF2_C_SNF"/>
    <property type="match status" value="1"/>
</dbReference>
<reference evidence="6 7" key="1">
    <citation type="submission" date="2024-01" db="EMBL/GenBank/DDBJ databases">
        <title>Comparative genomics of Cryptococcus and Kwoniella reveals pathogenesis evolution and contrasting modes of karyotype evolution via chromosome fusion or intercentromeric recombination.</title>
        <authorList>
            <person name="Coelho M.A."/>
            <person name="David-Palma M."/>
            <person name="Shea T."/>
            <person name="Bowers K."/>
            <person name="McGinley-Smith S."/>
            <person name="Mohammad A.W."/>
            <person name="Gnirke A."/>
            <person name="Yurkov A.M."/>
            <person name="Nowrousian M."/>
            <person name="Sun S."/>
            <person name="Cuomo C.A."/>
            <person name="Heitman J."/>
        </authorList>
    </citation>
    <scope>NUCLEOTIDE SEQUENCE [LARGE SCALE GENOMIC DNA]</scope>
    <source>
        <strain evidence="6 7">CBS 6074</strain>
    </source>
</reference>
<dbReference type="GO" id="GO:0005524">
    <property type="term" value="F:ATP binding"/>
    <property type="evidence" value="ECO:0007669"/>
    <property type="project" value="UniProtKB-KW"/>
</dbReference>
<dbReference type="Gene3D" id="3.40.50.300">
    <property type="entry name" value="P-loop containing nucleotide triphosphate hydrolases"/>
    <property type="match status" value="2"/>
</dbReference>
<dbReference type="GO" id="GO:0008094">
    <property type="term" value="F:ATP-dependent activity, acting on DNA"/>
    <property type="evidence" value="ECO:0007669"/>
    <property type="project" value="TreeGrafter"/>
</dbReference>
<evidence type="ECO:0000256" key="1">
    <source>
        <dbReference type="ARBA" id="ARBA00022741"/>
    </source>
</evidence>
<dbReference type="InterPro" id="IPR014001">
    <property type="entry name" value="Helicase_ATP-bd"/>
</dbReference>
<dbReference type="PANTHER" id="PTHR45626:SF51">
    <property type="entry name" value="SNF2-RELATED DOMAIN-CONTAINING PROTEIN"/>
    <property type="match status" value="1"/>
</dbReference>
<dbReference type="PROSITE" id="PS51194">
    <property type="entry name" value="HELICASE_CTER"/>
    <property type="match status" value="1"/>
</dbReference>
<dbReference type="SMART" id="SM00490">
    <property type="entry name" value="HELICc"/>
    <property type="match status" value="1"/>
</dbReference>
<dbReference type="GO" id="GO:0006281">
    <property type="term" value="P:DNA repair"/>
    <property type="evidence" value="ECO:0007669"/>
    <property type="project" value="TreeGrafter"/>
</dbReference>
<protein>
    <recommendedName>
        <fullName evidence="5">Helicase C-terminal domain-containing protein</fullName>
    </recommendedName>
</protein>
<sequence>MPHPDSIQLGLLSLGLSFHFPSSSVPRWSPITPSFIESDNLFDESSAEAVKLLRLAISDVGLGFQGEWIRYGKGIKVRCWILPSDVSGSMWKSIVPKYRDKVVKGLMNNVRRSWDPEEKEGGILMGFTAQDDQSMQEIYSSVPSPPDPEYEFSDIKLDQDLFDSLEAFENPLRVRTNMYRYQIRSVARMIKMEMQPEKFVDPIFIPIKEAGRDGIYYLNLNNWDIQRHPGWYDLPRGGILCEQMGTGKTLMCLSLITSTLHQPTLPPPNNIDLSPIITDLAERTYPFASNSDLRALTGYPKHKTKLEFPSLVELCSNVIATNIPSAVNDPNVLDIFRPLLERKLFYCTLPPDDECARYSKKKTADQAVKKVYLAKGTLVIVPQILIHQWQSEIDSHLEENALKVYNATNDELPSIEELLEYDVILMDTLRFGAEETQHRRMRGLKPSVLLRARWKRVILDEGHTAQSKLANSMIFARNLSVERRWLVSGTPTRHLQQGGETELESLEVPNSHQATRSFTPTIATNAHDTPIVRRPWDQFDLEDASRMGRMIGGYLAAEPFKTEGGFEKNVVAPLKKRQGPLYGAVRRLKYIMDGIMVKHAPKVIDIEAHLPPSTITNELLQFDPFQKITYNVLAALVASNVYTSGGEDVDYFLHANNRDSFLRVVDNLHLACFWYSARDMGTAGCLTRTQDWLTRHPDADPHVRAQLEEACQNLQMAIDTPGWDEWMTNAVSMPLDGQSFPSLIKEAWSDSFNSKPDMIDVHSFNTLRELNKGGKTIQYLHISGWDYRNDKLDEFQKTMAKYMEKHAKEQKRLAKAENSTAAKAPKAVLKSSNNTVKSTKKRKRQNMDEIEERLEEAERNANSAAVPSSSSGFIPRRPLPATFYTKSKSAKVNFIAQTLIASDKEDKFVIFGDAYELGHLTEILDLLDITCTFVGSESFTKDRRKALNDFQKPEIKVCLLDLKVGARGLNLVVANRVIFLRPIWNLDVQAQAIKRVHRIGQTRETKIQILVTEGTFEEDIAKRSTKNRSTDDEKLYTRAMIENPRFVYPEKEETETFAVRFIPIDETPPSTAIDGEPSTNGAAHIDHNDSVNGHHNSLDQHDTVANGQALPSTVPLRNGNTPEAEASPPRRKARVMFA</sequence>
<dbReference type="GeneID" id="91096110"/>
<dbReference type="GO" id="GO:0005634">
    <property type="term" value="C:nucleus"/>
    <property type="evidence" value="ECO:0007669"/>
    <property type="project" value="TreeGrafter"/>
</dbReference>
<evidence type="ECO:0000256" key="4">
    <source>
        <dbReference type="SAM" id="MobiDB-lite"/>
    </source>
</evidence>
<dbReference type="SMART" id="SM00487">
    <property type="entry name" value="DEXDc"/>
    <property type="match status" value="1"/>
</dbReference>
<organism evidence="6 7">
    <name type="scientific">Kwoniella dendrophila CBS 6074</name>
    <dbReference type="NCBI Taxonomy" id="1295534"/>
    <lineage>
        <taxon>Eukaryota</taxon>
        <taxon>Fungi</taxon>
        <taxon>Dikarya</taxon>
        <taxon>Basidiomycota</taxon>
        <taxon>Agaricomycotina</taxon>
        <taxon>Tremellomycetes</taxon>
        <taxon>Tremellales</taxon>
        <taxon>Cryptococcaceae</taxon>
        <taxon>Kwoniella</taxon>
    </lineage>
</organism>
<dbReference type="EMBL" id="CP144104">
    <property type="protein sequence ID" value="WWC90504.1"/>
    <property type="molecule type" value="Genomic_DNA"/>
</dbReference>
<dbReference type="InterPro" id="IPR050628">
    <property type="entry name" value="SNF2_RAD54_helicase_TF"/>
</dbReference>
<dbReference type="Pfam" id="PF00271">
    <property type="entry name" value="Helicase_C"/>
    <property type="match status" value="1"/>
</dbReference>
<dbReference type="GO" id="GO:0016787">
    <property type="term" value="F:hydrolase activity"/>
    <property type="evidence" value="ECO:0007669"/>
    <property type="project" value="UniProtKB-KW"/>
</dbReference>
<accession>A0AAX4K059</accession>
<dbReference type="Pfam" id="PF00176">
    <property type="entry name" value="SNF2-rel_dom"/>
    <property type="match status" value="1"/>
</dbReference>
<feature type="region of interest" description="Disordered" evidence="4">
    <location>
        <begin position="491"/>
        <end position="513"/>
    </location>
</feature>
<dbReference type="InterPro" id="IPR000330">
    <property type="entry name" value="SNF2_N"/>
</dbReference>
<name>A0AAX4K059_9TREE</name>
<proteinExistence type="predicted"/>
<keyword evidence="3" id="KW-0067">ATP-binding</keyword>
<keyword evidence="1" id="KW-0547">Nucleotide-binding</keyword>
<dbReference type="AlphaFoldDB" id="A0AAX4K059"/>
<keyword evidence="2" id="KW-0378">Hydrolase</keyword>
<feature type="region of interest" description="Disordered" evidence="4">
    <location>
        <begin position="1067"/>
        <end position="1138"/>
    </location>
</feature>